<dbReference type="GO" id="GO:0016787">
    <property type="term" value="F:hydrolase activity"/>
    <property type="evidence" value="ECO:0007669"/>
    <property type="project" value="UniProtKB-KW"/>
</dbReference>
<comment type="caution">
    <text evidence="1">The sequence shown here is derived from an EMBL/GenBank/DDBJ whole genome shotgun (WGS) entry which is preliminary data.</text>
</comment>
<keyword evidence="1" id="KW-0378">Hydrolase</keyword>
<organism evidence="1 2">
    <name type="scientific">Dictyobacter formicarum</name>
    <dbReference type="NCBI Taxonomy" id="2778368"/>
    <lineage>
        <taxon>Bacteria</taxon>
        <taxon>Bacillati</taxon>
        <taxon>Chloroflexota</taxon>
        <taxon>Ktedonobacteria</taxon>
        <taxon>Ktedonobacterales</taxon>
        <taxon>Dictyobacteraceae</taxon>
        <taxon>Dictyobacter</taxon>
    </lineage>
</organism>
<dbReference type="InterPro" id="IPR053145">
    <property type="entry name" value="AB_hydrolase_Est10"/>
</dbReference>
<dbReference type="Proteomes" id="UP000635565">
    <property type="component" value="Unassembled WGS sequence"/>
</dbReference>
<accession>A0ABQ3VB51</accession>
<reference evidence="1 2" key="1">
    <citation type="journal article" date="2021" name="Int. J. Syst. Evol. Microbiol.">
        <title>Reticulibacter mediterranei gen. nov., sp. nov., within the new family Reticulibacteraceae fam. nov., and Ktedonospora formicarum gen. nov., sp. nov., Ktedonobacter robiniae sp. nov., Dictyobacter formicarum sp. nov. and Dictyobacter arantiisoli sp. nov., belonging to the class Ktedonobacteria.</title>
        <authorList>
            <person name="Yabe S."/>
            <person name="Zheng Y."/>
            <person name="Wang C.M."/>
            <person name="Sakai Y."/>
            <person name="Abe K."/>
            <person name="Yokota A."/>
            <person name="Donadio S."/>
            <person name="Cavaletti L."/>
            <person name="Monciardini P."/>
        </authorList>
    </citation>
    <scope>NUCLEOTIDE SEQUENCE [LARGE SCALE GENOMIC DNA]</scope>
    <source>
        <strain evidence="1 2">SOSP1-9</strain>
    </source>
</reference>
<protein>
    <submittedName>
        <fullName evidence="1">Alpha/beta hydrolase</fullName>
    </submittedName>
</protein>
<dbReference type="PANTHER" id="PTHR43265">
    <property type="entry name" value="ESTERASE ESTD"/>
    <property type="match status" value="1"/>
</dbReference>
<dbReference type="Gene3D" id="3.40.50.1820">
    <property type="entry name" value="alpha/beta hydrolase"/>
    <property type="match status" value="1"/>
</dbReference>
<dbReference type="EMBL" id="BNJJ01000003">
    <property type="protein sequence ID" value="GHO83185.1"/>
    <property type="molecule type" value="Genomic_DNA"/>
</dbReference>
<evidence type="ECO:0000313" key="1">
    <source>
        <dbReference type="EMBL" id="GHO83185.1"/>
    </source>
</evidence>
<keyword evidence="2" id="KW-1185">Reference proteome</keyword>
<dbReference type="InterPro" id="IPR029058">
    <property type="entry name" value="AB_hydrolase_fold"/>
</dbReference>
<dbReference type="PANTHER" id="PTHR43265:SF1">
    <property type="entry name" value="ESTERASE ESTD"/>
    <property type="match status" value="1"/>
</dbReference>
<dbReference type="SUPFAM" id="SSF53474">
    <property type="entry name" value="alpha/beta-Hydrolases"/>
    <property type="match status" value="1"/>
</dbReference>
<name>A0ABQ3VB51_9CHLR</name>
<sequence length="331" mass="35614">MADQDLHAESSEVTWKLDSTTVYGTLVRPFGPGPFPAVVMVAGSGPTDRDWNSPLLPGSNGSGRLIAEALARAGIASLRYDKRASGPHVRENIQAMIGKLSMQSHVDELAGAVRTLVSQGYVRSDRIFALTNSEGAFHALNYQLHSPAMPFAGLVLTAPPGRPVGIVARSQLAAQASGMPNEGVLLALYDAAIARFLAGDPIAPDPSLPEGVQMLLMSLETPANLPFARELWIADAAPLLRQVNIPVLVIIGKKDIQVDWQADGEPLQRAAAGHEEATFLFPENANHVLKQELRPREDVRLAEMAEHYNSPDTRLDPQALASILEWLVAHA</sequence>
<dbReference type="RefSeq" id="WP_201360870.1">
    <property type="nucleotide sequence ID" value="NZ_BNJJ01000003.1"/>
</dbReference>
<evidence type="ECO:0000313" key="2">
    <source>
        <dbReference type="Proteomes" id="UP000635565"/>
    </source>
</evidence>
<gene>
    <name evidence="1" type="ORF">KSZ_11910</name>
</gene>
<proteinExistence type="predicted"/>